<proteinExistence type="predicted"/>
<dbReference type="InterPro" id="IPR050765">
    <property type="entry name" value="Riboflavin_Biosynth_HTPR"/>
</dbReference>
<keyword evidence="3" id="KW-1185">Reference proteome</keyword>
<evidence type="ECO:0000313" key="2">
    <source>
        <dbReference type="EMBL" id="GGC83209.1"/>
    </source>
</evidence>
<dbReference type="SUPFAM" id="SSF53597">
    <property type="entry name" value="Dihydrofolate reductase-like"/>
    <property type="match status" value="1"/>
</dbReference>
<protein>
    <submittedName>
        <fullName evidence="2">Diacylglycerol kinase</fullName>
    </submittedName>
</protein>
<dbReference type="InterPro" id="IPR002734">
    <property type="entry name" value="RibDG_C"/>
</dbReference>
<comment type="caution">
    <text evidence="2">The sequence shown here is derived from an EMBL/GenBank/DDBJ whole genome shotgun (WGS) entry which is preliminary data.</text>
</comment>
<dbReference type="PANTHER" id="PTHR38011:SF11">
    <property type="entry name" value="2,5-DIAMINO-6-RIBOSYLAMINO-4(3H)-PYRIMIDINONE 5'-PHOSPHATE REDUCTASE"/>
    <property type="match status" value="1"/>
</dbReference>
<dbReference type="PANTHER" id="PTHR38011">
    <property type="entry name" value="DIHYDROFOLATE REDUCTASE FAMILY PROTEIN (AFU_ORTHOLOGUE AFUA_8G06820)"/>
    <property type="match status" value="1"/>
</dbReference>
<dbReference type="Pfam" id="PF01872">
    <property type="entry name" value="RibD_C"/>
    <property type="match status" value="1"/>
</dbReference>
<dbReference type="RefSeq" id="WP_188666409.1">
    <property type="nucleotide sequence ID" value="NZ_BMJI01000002.1"/>
</dbReference>
<dbReference type="EMBL" id="BMJI01000002">
    <property type="protein sequence ID" value="GGC83209.1"/>
    <property type="molecule type" value="Genomic_DNA"/>
</dbReference>
<dbReference type="Gene3D" id="3.40.430.10">
    <property type="entry name" value="Dihydrofolate Reductase, subunit A"/>
    <property type="match status" value="1"/>
</dbReference>
<keyword evidence="2" id="KW-0418">Kinase</keyword>
<name>A0ABQ1NS11_9MICC</name>
<evidence type="ECO:0000313" key="3">
    <source>
        <dbReference type="Proteomes" id="UP000597761"/>
    </source>
</evidence>
<evidence type="ECO:0000259" key="1">
    <source>
        <dbReference type="Pfam" id="PF01872"/>
    </source>
</evidence>
<feature type="domain" description="Bacterial bifunctional deaminase-reductase C-terminal" evidence="1">
    <location>
        <begin position="4"/>
        <end position="177"/>
    </location>
</feature>
<dbReference type="GO" id="GO:0016301">
    <property type="term" value="F:kinase activity"/>
    <property type="evidence" value="ECO:0007669"/>
    <property type="project" value="UniProtKB-KW"/>
</dbReference>
<accession>A0ABQ1NS11</accession>
<keyword evidence="2" id="KW-0808">Transferase</keyword>
<gene>
    <name evidence="2" type="ORF">GCM10011512_07460</name>
</gene>
<dbReference type="InterPro" id="IPR024072">
    <property type="entry name" value="DHFR-like_dom_sf"/>
</dbReference>
<dbReference type="Proteomes" id="UP000597761">
    <property type="component" value="Unassembled WGS sequence"/>
</dbReference>
<sequence length="195" mass="21088">MAPVVYYTAATLDGFLADEHHDLGWLLRLTPDPERMPPAFDFAAFFAGVGAMVMGANTFRWVHRHEDLAAHPERWTDTYGAVPTFVFTHGELPDVVGADVRIARESVAADLPAIREAAGERDIWLLGGGELVGQFDDAGALDELRVSIAPVTLGAGKPLLPRRLERRLSLTGVHTDGTFAYLAYDVLPAASAPVP</sequence>
<reference evidence="3" key="1">
    <citation type="journal article" date="2019" name="Int. J. Syst. Evol. Microbiol.">
        <title>The Global Catalogue of Microorganisms (GCM) 10K type strain sequencing project: providing services to taxonomists for standard genome sequencing and annotation.</title>
        <authorList>
            <consortium name="The Broad Institute Genomics Platform"/>
            <consortium name="The Broad Institute Genome Sequencing Center for Infectious Disease"/>
            <person name="Wu L."/>
            <person name="Ma J."/>
        </authorList>
    </citation>
    <scope>NUCLEOTIDE SEQUENCE [LARGE SCALE GENOMIC DNA]</scope>
    <source>
        <strain evidence="3">CGMCC 1.15480</strain>
    </source>
</reference>
<organism evidence="2 3">
    <name type="scientific">Tersicoccus solisilvae</name>
    <dbReference type="NCBI Taxonomy" id="1882339"/>
    <lineage>
        <taxon>Bacteria</taxon>
        <taxon>Bacillati</taxon>
        <taxon>Actinomycetota</taxon>
        <taxon>Actinomycetes</taxon>
        <taxon>Micrococcales</taxon>
        <taxon>Micrococcaceae</taxon>
        <taxon>Tersicoccus</taxon>
    </lineage>
</organism>